<dbReference type="AlphaFoldDB" id="A0A8H6DVV2"/>
<name>A0A8H6DVV2_COCSA</name>
<proteinExistence type="predicted"/>
<evidence type="ECO:0000313" key="1">
    <source>
        <dbReference type="EMBL" id="KAF5850336.1"/>
    </source>
</evidence>
<reference evidence="1" key="1">
    <citation type="submission" date="2019-11" db="EMBL/GenBank/DDBJ databases">
        <title>Bipolaris sorokiniana Genome sequencing.</title>
        <authorList>
            <person name="Wang H."/>
        </authorList>
    </citation>
    <scope>NUCLEOTIDE SEQUENCE</scope>
</reference>
<dbReference type="EMBL" id="WNKQ01000007">
    <property type="protein sequence ID" value="KAF5850336.1"/>
    <property type="molecule type" value="Genomic_DNA"/>
</dbReference>
<accession>A0A8H6DVV2</accession>
<comment type="caution">
    <text evidence="1">The sequence shown here is derived from an EMBL/GenBank/DDBJ whole genome shotgun (WGS) entry which is preliminary data.</text>
</comment>
<sequence>MDPSFPIAVDYDDSPDRLRQDLLSRLHWNVFGPLDEVAVRDGTTLTPLAHHAIKSESIAIPPLSKVTVHINACQEKYAVDENEEEYRYQPPAPLVIEKPAGSSPISINDFVTQVHPFLNAHRAEIFKCEDEIYTQPTTLEDGTTFVGVDPDKFTSRDGDDSDENTHFYQSGNIPAETRFFFDEARFNEAYEDEFEIYVVLFVDGNMGTFFDEFWAQRAAVTCVNRE</sequence>
<gene>
    <name evidence="1" type="ORF">GGP41_002591</name>
</gene>
<dbReference type="Proteomes" id="UP000624244">
    <property type="component" value="Unassembled WGS sequence"/>
</dbReference>
<organism evidence="1 2">
    <name type="scientific">Cochliobolus sativus</name>
    <name type="common">Common root rot and spot blotch fungus</name>
    <name type="synonym">Bipolaris sorokiniana</name>
    <dbReference type="NCBI Taxonomy" id="45130"/>
    <lineage>
        <taxon>Eukaryota</taxon>
        <taxon>Fungi</taxon>
        <taxon>Dikarya</taxon>
        <taxon>Ascomycota</taxon>
        <taxon>Pezizomycotina</taxon>
        <taxon>Dothideomycetes</taxon>
        <taxon>Pleosporomycetidae</taxon>
        <taxon>Pleosporales</taxon>
        <taxon>Pleosporineae</taxon>
        <taxon>Pleosporaceae</taxon>
        <taxon>Bipolaris</taxon>
    </lineage>
</organism>
<evidence type="ECO:0000313" key="2">
    <source>
        <dbReference type="Proteomes" id="UP000624244"/>
    </source>
</evidence>
<protein>
    <submittedName>
        <fullName evidence="1">Uncharacterized protein</fullName>
    </submittedName>
</protein>